<organism evidence="2">
    <name type="scientific">OCS116 cluster bacterium</name>
    <dbReference type="NCBI Taxonomy" id="2030921"/>
    <lineage>
        <taxon>Bacteria</taxon>
        <taxon>Pseudomonadati</taxon>
        <taxon>Pseudomonadota</taxon>
        <taxon>Alphaproteobacteria</taxon>
        <taxon>OCS116 cluster</taxon>
    </lineage>
</organism>
<evidence type="ECO:0000256" key="1">
    <source>
        <dbReference type="SAM" id="MobiDB-lite"/>
    </source>
</evidence>
<accession>A0A2A4YZ20</accession>
<name>A0A2A4YZ20_9PROT</name>
<evidence type="ECO:0000313" key="2">
    <source>
        <dbReference type="EMBL" id="PCJ00073.1"/>
    </source>
</evidence>
<feature type="region of interest" description="Disordered" evidence="1">
    <location>
        <begin position="178"/>
        <end position="204"/>
    </location>
</feature>
<dbReference type="EMBL" id="NVUS01000013">
    <property type="protein sequence ID" value="PCJ00073.1"/>
    <property type="molecule type" value="Genomic_DNA"/>
</dbReference>
<gene>
    <name evidence="2" type="ORF">COB13_10810</name>
</gene>
<protein>
    <submittedName>
        <fullName evidence="2">Uncharacterized protein</fullName>
    </submittedName>
</protein>
<sequence>MNINYDPKEQNKAIQARESFNGRLLTDSQFDEAMTITNIIEREIRKTGAFKEKLGDYSYAFSRSEKFDAMKSEAIIRDLFKERCGQTMNQMKEGLKINERNLTSNQKHEALSHAQGVGKMIQDGNKISFHRAYAYQGQNLADKHNITETHAKSLMREAFKASDGKELYDWGKEQEKQFYTPQIEAEKQQRQNTQSQSHSPHRSR</sequence>
<proteinExistence type="predicted"/>
<comment type="caution">
    <text evidence="2">The sequence shown here is derived from an EMBL/GenBank/DDBJ whole genome shotgun (WGS) entry which is preliminary data.</text>
</comment>
<reference key="1">
    <citation type="submission" date="2017-08" db="EMBL/GenBank/DDBJ databases">
        <title>A dynamic microbial community with high functional redundancy inhabits the cold, oxic subseafloor aquifer.</title>
        <authorList>
            <person name="Tully B.J."/>
            <person name="Wheat C.G."/>
            <person name="Glazer B.T."/>
            <person name="Huber J.A."/>
        </authorList>
    </citation>
    <scope>NUCLEOTIDE SEQUENCE [LARGE SCALE GENOMIC DNA]</scope>
</reference>
<reference evidence="2" key="2">
    <citation type="journal article" date="2018" name="ISME J.">
        <title>A dynamic microbial community with high functional redundancy inhabits the cold, oxic subseafloor aquifer.</title>
        <authorList>
            <person name="Tully B.J."/>
            <person name="Wheat C.G."/>
            <person name="Glazer B.T."/>
            <person name="Huber J.A."/>
        </authorList>
    </citation>
    <scope>NUCLEOTIDE SEQUENCE</scope>
    <source>
        <strain evidence="2">NORP83</strain>
    </source>
</reference>
<dbReference type="AlphaFoldDB" id="A0A2A4YZ20"/>